<sequence>MDFVPHDDKTVKEMLNTIGIGSLDELFHDVPNDLKLKTLNIPPGLSEADLSRQLEELSKKNHVYPTSFLGAGCYYHYIPSLVDFVINRSEFYTSYTPYQAEASQGYLQAIFEYQSAITKITEMDVANASMYDGATALAEAAIMASAITGKSKILVLDGI</sequence>
<organism evidence="3">
    <name type="scientific">marine sediment metagenome</name>
    <dbReference type="NCBI Taxonomy" id="412755"/>
    <lineage>
        <taxon>unclassified sequences</taxon>
        <taxon>metagenomes</taxon>
        <taxon>ecological metagenomes</taxon>
    </lineage>
</organism>
<keyword evidence="1" id="KW-0560">Oxidoreductase</keyword>
<dbReference type="InterPro" id="IPR049315">
    <property type="entry name" value="GDC-P_N"/>
</dbReference>
<proteinExistence type="predicted"/>
<reference evidence="3" key="1">
    <citation type="journal article" date="2014" name="Front. Microbiol.">
        <title>High frequency of phylogenetically diverse reductive dehalogenase-homologous genes in deep subseafloor sedimentary metagenomes.</title>
        <authorList>
            <person name="Kawai M."/>
            <person name="Futagami T."/>
            <person name="Toyoda A."/>
            <person name="Takaki Y."/>
            <person name="Nishi S."/>
            <person name="Hori S."/>
            <person name="Arai W."/>
            <person name="Tsubouchi T."/>
            <person name="Morono Y."/>
            <person name="Uchiyama I."/>
            <person name="Ito T."/>
            <person name="Fujiyama A."/>
            <person name="Inagaki F."/>
            <person name="Takami H."/>
        </authorList>
    </citation>
    <scope>NUCLEOTIDE SEQUENCE</scope>
    <source>
        <strain evidence="3">Expedition CK06-06</strain>
    </source>
</reference>
<dbReference type="SUPFAM" id="SSF53383">
    <property type="entry name" value="PLP-dependent transferases"/>
    <property type="match status" value="1"/>
</dbReference>
<feature type="non-terminal residue" evidence="3">
    <location>
        <position position="159"/>
    </location>
</feature>
<dbReference type="InterPro" id="IPR023010">
    <property type="entry name" value="GcvPA"/>
</dbReference>
<dbReference type="InterPro" id="IPR015422">
    <property type="entry name" value="PyrdxlP-dep_Trfase_small"/>
</dbReference>
<dbReference type="Pfam" id="PF02347">
    <property type="entry name" value="GDC-P"/>
    <property type="match status" value="1"/>
</dbReference>
<dbReference type="PANTHER" id="PTHR42806:SF1">
    <property type="entry name" value="GLYCINE DEHYDROGENASE (DECARBOXYLATING)"/>
    <property type="match status" value="1"/>
</dbReference>
<dbReference type="Gene3D" id="3.90.1150.10">
    <property type="entry name" value="Aspartate Aminotransferase, domain 1"/>
    <property type="match status" value="1"/>
</dbReference>
<dbReference type="GO" id="GO:0004375">
    <property type="term" value="F:glycine dehydrogenase (decarboxylating) activity"/>
    <property type="evidence" value="ECO:0007669"/>
    <property type="project" value="InterPro"/>
</dbReference>
<evidence type="ECO:0000313" key="3">
    <source>
        <dbReference type="EMBL" id="GAG83431.1"/>
    </source>
</evidence>
<dbReference type="InterPro" id="IPR015421">
    <property type="entry name" value="PyrdxlP-dep_Trfase_major"/>
</dbReference>
<dbReference type="EMBL" id="BART01019222">
    <property type="protein sequence ID" value="GAG83431.1"/>
    <property type="molecule type" value="Genomic_DNA"/>
</dbReference>
<dbReference type="Gene3D" id="3.40.640.10">
    <property type="entry name" value="Type I PLP-dependent aspartate aminotransferase-like (Major domain)"/>
    <property type="match status" value="1"/>
</dbReference>
<evidence type="ECO:0000256" key="1">
    <source>
        <dbReference type="ARBA" id="ARBA00023002"/>
    </source>
</evidence>
<evidence type="ECO:0000259" key="2">
    <source>
        <dbReference type="Pfam" id="PF02347"/>
    </source>
</evidence>
<comment type="caution">
    <text evidence="3">The sequence shown here is derived from an EMBL/GenBank/DDBJ whole genome shotgun (WGS) entry which is preliminary data.</text>
</comment>
<protein>
    <recommendedName>
        <fullName evidence="2">Glycine cleavage system P-protein N-terminal domain-containing protein</fullName>
    </recommendedName>
</protein>
<dbReference type="PANTHER" id="PTHR42806">
    <property type="entry name" value="GLYCINE CLEAVAGE SYSTEM P-PROTEIN"/>
    <property type="match status" value="1"/>
</dbReference>
<gene>
    <name evidence="3" type="ORF">S01H4_36037</name>
</gene>
<dbReference type="GO" id="GO:0009116">
    <property type="term" value="P:nucleoside metabolic process"/>
    <property type="evidence" value="ECO:0007669"/>
    <property type="project" value="InterPro"/>
</dbReference>
<dbReference type="AlphaFoldDB" id="X1CGQ5"/>
<accession>X1CGQ5</accession>
<name>X1CGQ5_9ZZZZ</name>
<feature type="domain" description="Glycine cleavage system P-protein N-terminal" evidence="2">
    <location>
        <begin position="3"/>
        <end position="154"/>
    </location>
</feature>
<dbReference type="InterPro" id="IPR015424">
    <property type="entry name" value="PyrdxlP-dep_Trfase"/>
</dbReference>